<evidence type="ECO:0000313" key="2">
    <source>
        <dbReference type="EMBL" id="MCW3798470.1"/>
    </source>
</evidence>
<dbReference type="RefSeq" id="WP_264883322.1">
    <property type="nucleotide sequence ID" value="NZ_JAPDOB010000002.1"/>
</dbReference>
<evidence type="ECO:0000313" key="3">
    <source>
        <dbReference type="Proteomes" id="UP001526246"/>
    </source>
</evidence>
<dbReference type="Proteomes" id="UP001526246">
    <property type="component" value="Unassembled WGS sequence"/>
</dbReference>
<feature type="region of interest" description="Disordered" evidence="1">
    <location>
        <begin position="1"/>
        <end position="31"/>
    </location>
</feature>
<organism evidence="2 3">
    <name type="scientific">Sphingomonas arvum</name>
    <dbReference type="NCBI Taxonomy" id="2992113"/>
    <lineage>
        <taxon>Bacteria</taxon>
        <taxon>Pseudomonadati</taxon>
        <taxon>Pseudomonadota</taxon>
        <taxon>Alphaproteobacteria</taxon>
        <taxon>Sphingomonadales</taxon>
        <taxon>Sphingomonadaceae</taxon>
        <taxon>Sphingomonas</taxon>
    </lineage>
</organism>
<reference evidence="2 3" key="1">
    <citation type="submission" date="2022-10" db="EMBL/GenBank/DDBJ databases">
        <title>Sphingomonas sp.</title>
        <authorList>
            <person name="Jin C."/>
        </authorList>
    </citation>
    <scope>NUCLEOTIDE SEQUENCE [LARGE SCALE GENOMIC DNA]</scope>
    <source>
        <strain evidence="2 3">BN140010</strain>
    </source>
</reference>
<evidence type="ECO:0000256" key="1">
    <source>
        <dbReference type="SAM" id="MobiDB-lite"/>
    </source>
</evidence>
<comment type="caution">
    <text evidence="2">The sequence shown here is derived from an EMBL/GenBank/DDBJ whole genome shotgun (WGS) entry which is preliminary data.</text>
</comment>
<sequence>MTSAEESDTWRRDEVAGGEPQVVLGSPGRQRVGNSTLIPRVLGMMDKEDLLSKVRGRVGQCRRLARHVADEHTKRVLLQMANEAEEDLRRREAKECEQQDQRCEG</sequence>
<dbReference type="EMBL" id="JAPDOB010000002">
    <property type="protein sequence ID" value="MCW3798470.1"/>
    <property type="molecule type" value="Genomic_DNA"/>
</dbReference>
<proteinExistence type="predicted"/>
<name>A0ABT3JHB2_9SPHN</name>
<accession>A0ABT3JHB2</accession>
<keyword evidence="3" id="KW-1185">Reference proteome</keyword>
<protein>
    <submittedName>
        <fullName evidence="2">Uncharacterized protein</fullName>
    </submittedName>
</protein>
<gene>
    <name evidence="2" type="ORF">OMW55_11705</name>
</gene>